<dbReference type="PANTHER" id="PTHR44329">
    <property type="entry name" value="SERINE/THREONINE-PROTEIN KINASE TNNI3K-RELATED"/>
    <property type="match status" value="1"/>
</dbReference>
<dbReference type="OrthoDB" id="2802511at2759"/>
<dbReference type="PROSITE" id="PS50011">
    <property type="entry name" value="PROTEIN_KINASE_DOM"/>
    <property type="match status" value="1"/>
</dbReference>
<feature type="non-terminal residue" evidence="4">
    <location>
        <position position="145"/>
    </location>
</feature>
<proteinExistence type="predicted"/>
<dbReference type="GO" id="GO:0004674">
    <property type="term" value="F:protein serine/threonine kinase activity"/>
    <property type="evidence" value="ECO:0007669"/>
    <property type="project" value="TreeGrafter"/>
</dbReference>
<organism evidence="4 5">
    <name type="scientific">Auricularia subglabra (strain TFB-10046 / SS5)</name>
    <name type="common">White-rot fungus</name>
    <name type="synonym">Auricularia delicata (strain TFB10046)</name>
    <dbReference type="NCBI Taxonomy" id="717982"/>
    <lineage>
        <taxon>Eukaryota</taxon>
        <taxon>Fungi</taxon>
        <taxon>Dikarya</taxon>
        <taxon>Basidiomycota</taxon>
        <taxon>Agaricomycotina</taxon>
        <taxon>Agaricomycetes</taxon>
        <taxon>Auriculariales</taxon>
        <taxon>Auriculariaceae</taxon>
        <taxon>Auricularia</taxon>
    </lineage>
</organism>
<evidence type="ECO:0000313" key="4">
    <source>
        <dbReference type="EMBL" id="EJD35359.1"/>
    </source>
</evidence>
<dbReference type="InterPro" id="IPR051681">
    <property type="entry name" value="Ser/Thr_Kinases-Pseudokinases"/>
</dbReference>
<dbReference type="InterPro" id="IPR000719">
    <property type="entry name" value="Prot_kinase_dom"/>
</dbReference>
<feature type="domain" description="Protein kinase" evidence="3">
    <location>
        <begin position="1"/>
        <end position="145"/>
    </location>
</feature>
<dbReference type="InterPro" id="IPR011009">
    <property type="entry name" value="Kinase-like_dom_sf"/>
</dbReference>
<evidence type="ECO:0000259" key="3">
    <source>
        <dbReference type="PROSITE" id="PS50011"/>
    </source>
</evidence>
<dbReference type="InterPro" id="IPR008271">
    <property type="entry name" value="Ser/Thr_kinase_AS"/>
</dbReference>
<evidence type="ECO:0000256" key="2">
    <source>
        <dbReference type="ARBA" id="ARBA00022840"/>
    </source>
</evidence>
<gene>
    <name evidence="4" type="ORF">AURDEDRAFT_38247</name>
</gene>
<dbReference type="Proteomes" id="UP000006514">
    <property type="component" value="Unassembled WGS sequence"/>
</dbReference>
<protein>
    <submittedName>
        <fullName evidence="4">Kinase-like protein</fullName>
    </submittedName>
</protein>
<name>J0LEP2_AURST</name>
<dbReference type="PROSITE" id="PS00108">
    <property type="entry name" value="PROTEIN_KINASE_ST"/>
    <property type="match status" value="1"/>
</dbReference>
<keyword evidence="2" id="KW-0067">ATP-binding</keyword>
<dbReference type="AlphaFoldDB" id="J0LEP2"/>
<dbReference type="InParanoid" id="J0LEP2"/>
<dbReference type="SUPFAM" id="SSF56112">
    <property type="entry name" value="Protein kinase-like (PK-like)"/>
    <property type="match status" value="1"/>
</dbReference>
<dbReference type="EMBL" id="JH687893">
    <property type="protein sequence ID" value="EJD35359.1"/>
    <property type="molecule type" value="Genomic_DNA"/>
</dbReference>
<dbReference type="KEGG" id="adl:AURDEDRAFT_38247"/>
<accession>J0LEP2</accession>
<keyword evidence="1" id="KW-0547">Nucleotide-binding</keyword>
<dbReference type="PANTHER" id="PTHR44329:SF298">
    <property type="entry name" value="MIXED LINEAGE KINASE DOMAIN-LIKE PROTEIN"/>
    <property type="match status" value="1"/>
</dbReference>
<dbReference type="eggNOG" id="KOG1187">
    <property type="taxonomic scope" value="Eukaryota"/>
</dbReference>
<dbReference type="GO" id="GO:0005524">
    <property type="term" value="F:ATP binding"/>
    <property type="evidence" value="ECO:0007669"/>
    <property type="project" value="UniProtKB-KW"/>
</dbReference>
<reference evidence="5" key="1">
    <citation type="journal article" date="2012" name="Science">
        <title>The Paleozoic origin of enzymatic lignin decomposition reconstructed from 31 fungal genomes.</title>
        <authorList>
            <person name="Floudas D."/>
            <person name="Binder M."/>
            <person name="Riley R."/>
            <person name="Barry K."/>
            <person name="Blanchette R.A."/>
            <person name="Henrissat B."/>
            <person name="Martinez A.T."/>
            <person name="Otillar R."/>
            <person name="Spatafora J.W."/>
            <person name="Yadav J.S."/>
            <person name="Aerts A."/>
            <person name="Benoit I."/>
            <person name="Boyd A."/>
            <person name="Carlson A."/>
            <person name="Copeland A."/>
            <person name="Coutinho P.M."/>
            <person name="de Vries R.P."/>
            <person name="Ferreira P."/>
            <person name="Findley K."/>
            <person name="Foster B."/>
            <person name="Gaskell J."/>
            <person name="Glotzer D."/>
            <person name="Gorecki P."/>
            <person name="Heitman J."/>
            <person name="Hesse C."/>
            <person name="Hori C."/>
            <person name="Igarashi K."/>
            <person name="Jurgens J.A."/>
            <person name="Kallen N."/>
            <person name="Kersten P."/>
            <person name="Kohler A."/>
            <person name="Kuees U."/>
            <person name="Kumar T.K.A."/>
            <person name="Kuo A."/>
            <person name="LaButti K."/>
            <person name="Larrondo L.F."/>
            <person name="Lindquist E."/>
            <person name="Ling A."/>
            <person name="Lombard V."/>
            <person name="Lucas S."/>
            <person name="Lundell T."/>
            <person name="Martin R."/>
            <person name="McLaughlin D.J."/>
            <person name="Morgenstern I."/>
            <person name="Morin E."/>
            <person name="Murat C."/>
            <person name="Nagy L.G."/>
            <person name="Nolan M."/>
            <person name="Ohm R.A."/>
            <person name="Patyshakuliyeva A."/>
            <person name="Rokas A."/>
            <person name="Ruiz-Duenas F.J."/>
            <person name="Sabat G."/>
            <person name="Salamov A."/>
            <person name="Samejima M."/>
            <person name="Schmutz J."/>
            <person name="Slot J.C."/>
            <person name="St John F."/>
            <person name="Stenlid J."/>
            <person name="Sun H."/>
            <person name="Sun S."/>
            <person name="Syed K."/>
            <person name="Tsang A."/>
            <person name="Wiebenga A."/>
            <person name="Young D."/>
            <person name="Pisabarro A."/>
            <person name="Eastwood D.C."/>
            <person name="Martin F."/>
            <person name="Cullen D."/>
            <person name="Grigoriev I.V."/>
            <person name="Hibbett D.S."/>
        </authorList>
    </citation>
    <scope>NUCLEOTIDE SEQUENCE [LARGE SCALE GENOMIC DNA]</scope>
    <source>
        <strain evidence="5">TFB10046</strain>
    </source>
</reference>
<sequence length="145" mass="15530">ILPFLGTAVLGLQPIIVSKFMANGNMLEYIGRADSKQVPRSELVAEAVTFLHKDAGLVHGDLKCENVLISDDGRALLADFGLSALIDKIESSVTTSPVVRGWNTVRFASPELLADTATSGSPARVRSKTTQSDVWAFAMLMIQVA</sequence>
<keyword evidence="5" id="KW-1185">Reference proteome</keyword>
<feature type="non-terminal residue" evidence="4">
    <location>
        <position position="1"/>
    </location>
</feature>
<evidence type="ECO:0000313" key="5">
    <source>
        <dbReference type="Proteomes" id="UP000006514"/>
    </source>
</evidence>
<dbReference type="InterPro" id="IPR001245">
    <property type="entry name" value="Ser-Thr/Tyr_kinase_cat_dom"/>
</dbReference>
<dbReference type="Pfam" id="PF07714">
    <property type="entry name" value="PK_Tyr_Ser-Thr"/>
    <property type="match status" value="1"/>
</dbReference>
<keyword evidence="4" id="KW-0418">Kinase</keyword>
<dbReference type="Gene3D" id="1.10.510.10">
    <property type="entry name" value="Transferase(Phosphotransferase) domain 1"/>
    <property type="match status" value="1"/>
</dbReference>
<keyword evidence="4" id="KW-0808">Transferase</keyword>
<evidence type="ECO:0000256" key="1">
    <source>
        <dbReference type="ARBA" id="ARBA00022741"/>
    </source>
</evidence>